<dbReference type="PANTHER" id="PTHR24413">
    <property type="entry name" value="SPECKLE-TYPE POZ PROTEIN"/>
    <property type="match status" value="1"/>
</dbReference>
<evidence type="ECO:0000259" key="2">
    <source>
        <dbReference type="PROSITE" id="PS50144"/>
    </source>
</evidence>
<dbReference type="InterPro" id="IPR002083">
    <property type="entry name" value="MATH/TRAF_dom"/>
</dbReference>
<dbReference type="Proteomes" id="UP001307889">
    <property type="component" value="Chromosome 12"/>
</dbReference>
<dbReference type="Gene3D" id="3.30.710.10">
    <property type="entry name" value="Potassium Channel Kv1.1, Chain A"/>
    <property type="match status" value="1"/>
</dbReference>
<evidence type="ECO:0000259" key="1">
    <source>
        <dbReference type="PROSITE" id="PS50097"/>
    </source>
</evidence>
<dbReference type="Pfam" id="PF22486">
    <property type="entry name" value="MATH_2"/>
    <property type="match status" value="1"/>
</dbReference>
<dbReference type="PROSITE" id="PS50144">
    <property type="entry name" value="MATH"/>
    <property type="match status" value="1"/>
</dbReference>
<dbReference type="InterPro" id="IPR011333">
    <property type="entry name" value="SKP1/BTB/POZ_sf"/>
</dbReference>
<dbReference type="PROSITE" id="PS50097">
    <property type="entry name" value="BTB"/>
    <property type="match status" value="1"/>
</dbReference>
<dbReference type="Gene3D" id="2.60.210.10">
    <property type="entry name" value="Apoptosis, Tumor Necrosis Factor Receptor Associated Protein 2, Chain A"/>
    <property type="match status" value="1"/>
</dbReference>
<keyword evidence="4" id="KW-1185">Reference proteome</keyword>
<accession>A0ABN7BCL6</accession>
<proteinExistence type="predicted"/>
<dbReference type="SMART" id="SM00225">
    <property type="entry name" value="BTB"/>
    <property type="match status" value="1"/>
</dbReference>
<dbReference type="CDD" id="cd00121">
    <property type="entry name" value="MATH"/>
    <property type="match status" value="1"/>
</dbReference>
<dbReference type="EMBL" id="AP028920">
    <property type="protein sequence ID" value="BET00892.1"/>
    <property type="molecule type" value="Genomic_DNA"/>
</dbReference>
<evidence type="ECO:0008006" key="5">
    <source>
        <dbReference type="Google" id="ProtNLM"/>
    </source>
</evidence>
<feature type="domain" description="BTB" evidence="1">
    <location>
        <begin position="183"/>
        <end position="245"/>
    </location>
</feature>
<dbReference type="SUPFAM" id="SSF49599">
    <property type="entry name" value="TRAF domain-like"/>
    <property type="match status" value="1"/>
</dbReference>
<dbReference type="Pfam" id="PF00651">
    <property type="entry name" value="BTB"/>
    <property type="match status" value="1"/>
</dbReference>
<dbReference type="InterPro" id="IPR008974">
    <property type="entry name" value="TRAF-like"/>
</dbReference>
<organism evidence="3 4">
    <name type="scientific">Nesidiocoris tenuis</name>
    <dbReference type="NCBI Taxonomy" id="355587"/>
    <lineage>
        <taxon>Eukaryota</taxon>
        <taxon>Metazoa</taxon>
        <taxon>Ecdysozoa</taxon>
        <taxon>Arthropoda</taxon>
        <taxon>Hexapoda</taxon>
        <taxon>Insecta</taxon>
        <taxon>Pterygota</taxon>
        <taxon>Neoptera</taxon>
        <taxon>Paraneoptera</taxon>
        <taxon>Hemiptera</taxon>
        <taxon>Heteroptera</taxon>
        <taxon>Panheteroptera</taxon>
        <taxon>Cimicomorpha</taxon>
        <taxon>Miridae</taxon>
        <taxon>Dicyphina</taxon>
        <taxon>Nesidiocoris</taxon>
    </lineage>
</organism>
<reference evidence="3 4" key="1">
    <citation type="submission" date="2023-09" db="EMBL/GenBank/DDBJ databases">
        <title>Nesidiocoris tenuis whole genome shotgun sequence.</title>
        <authorList>
            <person name="Shibata T."/>
            <person name="Shimoda M."/>
            <person name="Kobayashi T."/>
            <person name="Uehara T."/>
        </authorList>
    </citation>
    <scope>NUCLEOTIDE SEQUENCE [LARGE SCALE GENOMIC DNA]</scope>
    <source>
        <strain evidence="3 4">Japan</strain>
    </source>
</reference>
<feature type="domain" description="MATH" evidence="2">
    <location>
        <begin position="6"/>
        <end position="142"/>
    </location>
</feature>
<name>A0ABN7BCL6_9HEMI</name>
<sequence length="334" mass="37485">MVSLSSISFVWTIPNFLQLKRESEELLQSPKLKGVESSGPEFSAALRPWGFYSTIPDEEKCVGIVLRVQSARSESYRVKFTFSLVDANGKRVRSIQAEKFIEKTKKICTESCDDVDLISRRELEKEQSSLLPGDALLVHVDVQILNGPVSDFSTESSAARPGEESVSELSRDLWKLYKDGELADRCFIVGGVRMMAHSAILAARSPQVFKLFTDGSTEAVVYDIRPEVFENVLQAIYTETIVSNLNEYAEELLLAANMFGLEKLKDKVEKVLISQIDVSNVARLLVLAFDNDSPMLKEHALQYLVDNKSLVKRTPGWKVICQHPEVMLELFATL</sequence>
<evidence type="ECO:0000313" key="3">
    <source>
        <dbReference type="EMBL" id="BET00892.1"/>
    </source>
</evidence>
<gene>
    <name evidence="3" type="ORF">NTJ_13708</name>
</gene>
<protein>
    <recommendedName>
        <fullName evidence="5">BTB domain-containing protein</fullName>
    </recommendedName>
</protein>
<evidence type="ECO:0000313" key="4">
    <source>
        <dbReference type="Proteomes" id="UP001307889"/>
    </source>
</evidence>
<dbReference type="SUPFAM" id="SSF54695">
    <property type="entry name" value="POZ domain"/>
    <property type="match status" value="1"/>
</dbReference>
<dbReference type="InterPro" id="IPR000210">
    <property type="entry name" value="BTB/POZ_dom"/>
</dbReference>
<dbReference type="Gene3D" id="1.25.40.420">
    <property type="match status" value="1"/>
</dbReference>